<feature type="transmembrane region" description="Helical" evidence="6">
    <location>
        <begin position="111"/>
        <end position="134"/>
    </location>
</feature>
<comment type="caution">
    <text evidence="7">The sequence shown here is derived from an EMBL/GenBank/DDBJ whole genome shotgun (WGS) entry which is preliminary data.</text>
</comment>
<organism evidence="7 8">
    <name type="scientific">Novymonas esmeraldas</name>
    <dbReference type="NCBI Taxonomy" id="1808958"/>
    <lineage>
        <taxon>Eukaryota</taxon>
        <taxon>Discoba</taxon>
        <taxon>Euglenozoa</taxon>
        <taxon>Kinetoplastea</taxon>
        <taxon>Metakinetoplastina</taxon>
        <taxon>Trypanosomatida</taxon>
        <taxon>Trypanosomatidae</taxon>
        <taxon>Novymonas</taxon>
    </lineage>
</organism>
<evidence type="ECO:0000313" key="7">
    <source>
        <dbReference type="EMBL" id="KAK7198178.1"/>
    </source>
</evidence>
<dbReference type="Proteomes" id="UP001430356">
    <property type="component" value="Unassembled WGS sequence"/>
</dbReference>
<dbReference type="AlphaFoldDB" id="A0AAW0EVL4"/>
<proteinExistence type="inferred from homology"/>
<evidence type="ECO:0008006" key="9">
    <source>
        <dbReference type="Google" id="ProtNLM"/>
    </source>
</evidence>
<name>A0AAW0EVL4_9TRYP</name>
<comment type="subcellular location">
    <subcellularLocation>
        <location evidence="1">Membrane</location>
        <topology evidence="1">Multi-pass membrane protein</topology>
    </subcellularLocation>
</comment>
<keyword evidence="8" id="KW-1185">Reference proteome</keyword>
<feature type="transmembrane region" description="Helical" evidence="6">
    <location>
        <begin position="40"/>
        <end position="58"/>
    </location>
</feature>
<keyword evidence="5 6" id="KW-0472">Membrane</keyword>
<feature type="transmembrane region" description="Helical" evidence="6">
    <location>
        <begin position="82"/>
        <end position="99"/>
    </location>
</feature>
<keyword evidence="3 6" id="KW-0812">Transmembrane</keyword>
<protein>
    <recommendedName>
        <fullName evidence="9">Transmembrane protein</fullName>
    </recommendedName>
</protein>
<evidence type="ECO:0000256" key="5">
    <source>
        <dbReference type="ARBA" id="ARBA00023136"/>
    </source>
</evidence>
<comment type="similarity">
    <text evidence="2">Belongs to the UPF0220 family.</text>
</comment>
<gene>
    <name evidence="7" type="ORF">NESM_000774500</name>
</gene>
<evidence type="ECO:0000313" key="8">
    <source>
        <dbReference type="Proteomes" id="UP001430356"/>
    </source>
</evidence>
<accession>A0AAW0EVL4</accession>
<dbReference type="Pfam" id="PF05255">
    <property type="entry name" value="UPF0220"/>
    <property type="match status" value="1"/>
</dbReference>
<evidence type="ECO:0000256" key="3">
    <source>
        <dbReference type="ARBA" id="ARBA00022692"/>
    </source>
</evidence>
<keyword evidence="4 6" id="KW-1133">Transmembrane helix</keyword>
<reference evidence="7 8" key="1">
    <citation type="journal article" date="2021" name="MBio">
        <title>A New Model Trypanosomatid, Novymonas esmeraldas: Genomic Perception of Its 'Candidatus Pandoraea novymonadis' Endosymbiont.</title>
        <authorList>
            <person name="Zakharova A."/>
            <person name="Saura A."/>
            <person name="Butenko A."/>
            <person name="Podesvova L."/>
            <person name="Warmusova S."/>
            <person name="Kostygov A.Y."/>
            <person name="Nenarokova A."/>
            <person name="Lukes J."/>
            <person name="Opperdoes F.R."/>
            <person name="Yurchenko V."/>
        </authorList>
    </citation>
    <scope>NUCLEOTIDE SEQUENCE [LARGE SCALE GENOMIC DNA]</scope>
    <source>
        <strain evidence="7 8">E262AT.01</strain>
    </source>
</reference>
<dbReference type="GO" id="GO:0016020">
    <property type="term" value="C:membrane"/>
    <property type="evidence" value="ECO:0007669"/>
    <property type="project" value="UniProtKB-SubCell"/>
</dbReference>
<evidence type="ECO:0000256" key="1">
    <source>
        <dbReference type="ARBA" id="ARBA00004141"/>
    </source>
</evidence>
<dbReference type="EMBL" id="JAECZO010000136">
    <property type="protein sequence ID" value="KAK7198178.1"/>
    <property type="molecule type" value="Genomic_DNA"/>
</dbReference>
<evidence type="ECO:0000256" key="2">
    <source>
        <dbReference type="ARBA" id="ARBA00005335"/>
    </source>
</evidence>
<dbReference type="PANTHER" id="PTHR13180">
    <property type="entry name" value="SMALL MEMBRANE PROTEIN-RELATED"/>
    <property type="match status" value="1"/>
</dbReference>
<evidence type="ECO:0000256" key="6">
    <source>
        <dbReference type="SAM" id="Phobius"/>
    </source>
</evidence>
<sequence length="141" mass="15361">MSRRRSVTIVFAGVLFGSAMLVFADGAVMASTAQLPYNFLMWLPTLVALLGSFVLLLVKPAHILNADSDADDDDGVKKEKSLFFLATLLLFASICLSVWKTVDPYGNEGVAWPGVALLVHTLLLLLMNCTLFFARVQHDGD</sequence>
<evidence type="ECO:0000256" key="4">
    <source>
        <dbReference type="ARBA" id="ARBA00022989"/>
    </source>
</evidence>
<dbReference type="InterPro" id="IPR007919">
    <property type="entry name" value="UPF0220"/>
</dbReference>